<organism evidence="1 2">
    <name type="scientific">Cercospora berteroae</name>
    <dbReference type="NCBI Taxonomy" id="357750"/>
    <lineage>
        <taxon>Eukaryota</taxon>
        <taxon>Fungi</taxon>
        <taxon>Dikarya</taxon>
        <taxon>Ascomycota</taxon>
        <taxon>Pezizomycotina</taxon>
        <taxon>Dothideomycetes</taxon>
        <taxon>Dothideomycetidae</taxon>
        <taxon>Mycosphaerellales</taxon>
        <taxon>Mycosphaerellaceae</taxon>
        <taxon>Cercospora</taxon>
    </lineage>
</organism>
<sequence>MIFAHTTTGFDILLGGSDDGDDIRLNSFGQRYVRSASFTFDVRSSTSQDVLTLAAELRRGWALHPPHTPWSSFTEEGRAPKAHHMGIRHTYAETRGLMEALIWRSEGLKSIGVNLANCYCPSGCSRAVDKAFGIIFETGHYRWPDHVRVLGAKNRKERAYVHGIVGCRYVSEADDEIVFEKFEAGEQMVDPPDAGQKIWGYLTEDDLDVELEREVFKE</sequence>
<dbReference type="OrthoDB" id="3643661at2759"/>
<gene>
    <name evidence="1" type="ORF">CBER1_10599</name>
</gene>
<reference evidence="2" key="1">
    <citation type="journal article" date="2017" name="bioRxiv">
        <title>Conservation of a gene cluster reveals novel cercosporin biosynthetic mechanisms and extends production to the genus Colletotrichum.</title>
        <authorList>
            <person name="de Jonge R."/>
            <person name="Ebert M.K."/>
            <person name="Huitt-Roehl C.R."/>
            <person name="Pal P."/>
            <person name="Suttle J.C."/>
            <person name="Spanner R.E."/>
            <person name="Neubauer J.D."/>
            <person name="Jurick W.M.II."/>
            <person name="Stott K.A."/>
            <person name="Secor G.A."/>
            <person name="Thomma B.P.H.J."/>
            <person name="Van de Peer Y."/>
            <person name="Townsend C.A."/>
            <person name="Bolton M.D."/>
        </authorList>
    </citation>
    <scope>NUCLEOTIDE SEQUENCE [LARGE SCALE GENOMIC DNA]</scope>
    <source>
        <strain evidence="2">CBS538.71</strain>
    </source>
</reference>
<protein>
    <submittedName>
        <fullName evidence="1">Uncharacterized protein</fullName>
    </submittedName>
</protein>
<comment type="caution">
    <text evidence="1">The sequence shown here is derived from an EMBL/GenBank/DDBJ whole genome shotgun (WGS) entry which is preliminary data.</text>
</comment>
<dbReference type="EMBL" id="PNEN01001677">
    <property type="protein sequence ID" value="PPJ52644.1"/>
    <property type="molecule type" value="Genomic_DNA"/>
</dbReference>
<evidence type="ECO:0000313" key="1">
    <source>
        <dbReference type="EMBL" id="PPJ52644.1"/>
    </source>
</evidence>
<accession>A0A2S6BYS5</accession>
<keyword evidence="2" id="KW-1185">Reference proteome</keyword>
<dbReference type="Proteomes" id="UP000237631">
    <property type="component" value="Unassembled WGS sequence"/>
</dbReference>
<evidence type="ECO:0000313" key="2">
    <source>
        <dbReference type="Proteomes" id="UP000237631"/>
    </source>
</evidence>
<name>A0A2S6BYS5_9PEZI</name>
<dbReference type="AlphaFoldDB" id="A0A2S6BYS5"/>
<proteinExistence type="predicted"/>